<accession>A0A6A6DW43</accession>
<reference evidence="2" key="1">
    <citation type="journal article" date="2020" name="Stud. Mycol.">
        <title>101 Dothideomycetes genomes: a test case for predicting lifestyles and emergence of pathogens.</title>
        <authorList>
            <person name="Haridas S."/>
            <person name="Albert R."/>
            <person name="Binder M."/>
            <person name="Bloem J."/>
            <person name="Labutti K."/>
            <person name="Salamov A."/>
            <person name="Andreopoulos B."/>
            <person name="Baker S."/>
            <person name="Barry K."/>
            <person name="Bills G."/>
            <person name="Bluhm B."/>
            <person name="Cannon C."/>
            <person name="Castanera R."/>
            <person name="Culley D."/>
            <person name="Daum C."/>
            <person name="Ezra D."/>
            <person name="Gonzalez J."/>
            <person name="Henrissat B."/>
            <person name="Kuo A."/>
            <person name="Liang C."/>
            <person name="Lipzen A."/>
            <person name="Lutzoni F."/>
            <person name="Magnuson J."/>
            <person name="Mondo S."/>
            <person name="Nolan M."/>
            <person name="Ohm R."/>
            <person name="Pangilinan J."/>
            <person name="Park H.-J."/>
            <person name="Ramirez L."/>
            <person name="Alfaro M."/>
            <person name="Sun H."/>
            <person name="Tritt A."/>
            <person name="Yoshinaga Y."/>
            <person name="Zwiers L.-H."/>
            <person name="Turgeon B."/>
            <person name="Goodwin S."/>
            <person name="Spatafora J."/>
            <person name="Crous P."/>
            <person name="Grigoriev I."/>
        </authorList>
    </citation>
    <scope>NUCLEOTIDE SEQUENCE</scope>
    <source>
        <strain evidence="2">CBS 207.26</strain>
    </source>
</reference>
<protein>
    <submittedName>
        <fullName evidence="2">KR-domain-containing protein</fullName>
    </submittedName>
</protein>
<dbReference type="GO" id="GO:0004312">
    <property type="term" value="F:fatty acid synthase activity"/>
    <property type="evidence" value="ECO:0007669"/>
    <property type="project" value="TreeGrafter"/>
</dbReference>
<dbReference type="OrthoDB" id="3799923at2759"/>
<feature type="domain" description="Carrier" evidence="1">
    <location>
        <begin position="338"/>
        <end position="416"/>
    </location>
</feature>
<organism evidence="2 3">
    <name type="scientific">Zopfia rhizophila CBS 207.26</name>
    <dbReference type="NCBI Taxonomy" id="1314779"/>
    <lineage>
        <taxon>Eukaryota</taxon>
        <taxon>Fungi</taxon>
        <taxon>Dikarya</taxon>
        <taxon>Ascomycota</taxon>
        <taxon>Pezizomycotina</taxon>
        <taxon>Dothideomycetes</taxon>
        <taxon>Dothideomycetes incertae sedis</taxon>
        <taxon>Zopfiaceae</taxon>
        <taxon>Zopfia</taxon>
    </lineage>
</organism>
<dbReference type="PROSITE" id="PS50075">
    <property type="entry name" value="CARRIER"/>
    <property type="match status" value="1"/>
</dbReference>
<dbReference type="Proteomes" id="UP000800200">
    <property type="component" value="Unassembled WGS sequence"/>
</dbReference>
<dbReference type="SMART" id="SM00822">
    <property type="entry name" value="PKS_KR"/>
    <property type="match status" value="1"/>
</dbReference>
<dbReference type="SUPFAM" id="SSF51735">
    <property type="entry name" value="NAD(P)-binding Rossmann-fold domains"/>
    <property type="match status" value="1"/>
</dbReference>
<dbReference type="InterPro" id="IPR050091">
    <property type="entry name" value="PKS_NRPS_Biosynth_Enz"/>
</dbReference>
<dbReference type="InterPro" id="IPR036291">
    <property type="entry name" value="NAD(P)-bd_dom_sf"/>
</dbReference>
<dbReference type="InterPro" id="IPR009081">
    <property type="entry name" value="PP-bd_ACP"/>
</dbReference>
<dbReference type="PANTHER" id="PTHR43775:SF46">
    <property type="entry name" value="FUMIGERMIN SYNTHASE"/>
    <property type="match status" value="1"/>
</dbReference>
<dbReference type="GO" id="GO:0006633">
    <property type="term" value="P:fatty acid biosynthetic process"/>
    <property type="evidence" value="ECO:0007669"/>
    <property type="project" value="TreeGrafter"/>
</dbReference>
<dbReference type="Pfam" id="PF08659">
    <property type="entry name" value="KR"/>
    <property type="match status" value="1"/>
</dbReference>
<dbReference type="Pfam" id="PF00550">
    <property type="entry name" value="PP-binding"/>
    <property type="match status" value="1"/>
</dbReference>
<dbReference type="InterPro" id="IPR057326">
    <property type="entry name" value="KR_dom"/>
</dbReference>
<name>A0A6A6DW43_9PEZI</name>
<evidence type="ECO:0000313" key="2">
    <source>
        <dbReference type="EMBL" id="KAF2183253.1"/>
    </source>
</evidence>
<dbReference type="AlphaFoldDB" id="A0A6A6DW43"/>
<dbReference type="EMBL" id="ML994644">
    <property type="protein sequence ID" value="KAF2183253.1"/>
    <property type="molecule type" value="Genomic_DNA"/>
</dbReference>
<dbReference type="PANTHER" id="PTHR43775">
    <property type="entry name" value="FATTY ACID SYNTHASE"/>
    <property type="match status" value="1"/>
</dbReference>
<dbReference type="InterPro" id="IPR036736">
    <property type="entry name" value="ACP-like_sf"/>
</dbReference>
<dbReference type="SUPFAM" id="SSF47336">
    <property type="entry name" value="ACP-like"/>
    <property type="match status" value="1"/>
</dbReference>
<gene>
    <name evidence="2" type="ORF">K469DRAFT_728281</name>
</gene>
<dbReference type="GO" id="GO:0044550">
    <property type="term" value="P:secondary metabolite biosynthetic process"/>
    <property type="evidence" value="ECO:0007669"/>
    <property type="project" value="TreeGrafter"/>
</dbReference>
<keyword evidence="3" id="KW-1185">Reference proteome</keyword>
<sequence>MCYCLILKQIFATVGFGTKANFLVNTFNDNFLTNLMRETKGKDLVEYGQLDMQPFLANRSYCCVEVAHFMRKIPEKVRQTENHIGKVIAWFPNDPSKIERIPSARPLQFNANASYLPVVVLGGLGRDPEDHEIIAEVETGGSSITLLAEEVQNEDDMARAVAAAKDPIKDASFLDMKYEEWQDVVIPKVDGTWNLHHAFKNAHLDFFVLTSSITSIIEAPGQSNYNSANTFLEAFCQYRHSISLPASVISICPVNDAGFIAENVATRKTIQAQGISLFSQKEFLDYLQLESHTSWRRDRWMDFYPNIRESTDDSTSNTSFQCLKFFLSRVTADPNILTDSSNVQFLAVEIGCKIFSLMLINISLSISDIGVDSLMAIELRRWWNLTFGLDIGMLEIMGQERLRNLGTCVDWDYGGARRLITCYQVDKRAVGRII</sequence>
<dbReference type="Gene3D" id="3.40.50.720">
    <property type="entry name" value="NAD(P)-binding Rossmann-like Domain"/>
    <property type="match status" value="1"/>
</dbReference>
<dbReference type="Gene3D" id="1.10.1200.10">
    <property type="entry name" value="ACP-like"/>
    <property type="match status" value="1"/>
</dbReference>
<proteinExistence type="predicted"/>
<dbReference type="InterPro" id="IPR013968">
    <property type="entry name" value="PKS_KR"/>
</dbReference>
<evidence type="ECO:0000313" key="3">
    <source>
        <dbReference type="Proteomes" id="UP000800200"/>
    </source>
</evidence>
<evidence type="ECO:0000259" key="1">
    <source>
        <dbReference type="PROSITE" id="PS50075"/>
    </source>
</evidence>